<sequence>MKADRQRRAPLYEALLRHMKRNPGNFHVPGHKQGRVFDGEGMRLFSSVLSIDLTELSPLDDLHDPAGVIAEAQALAAEAFGADETFFLVGGSTAGNLAAILSCCRPGDVLLVQRSSHQSVFHACMLAGVRPVYLGTRVDEKSGLDQGVDPEVLAEALGHFPEAKGVVVTSPSYHGVVQPVRRFADLCHARGIPLIVDEAHGAHFGFHPDLPPPAIRSGADLVVQSTHKMLPAMTMASMLHLRGKRIRRERLTRWLRILQSSSPSYPLMASLDLARRLVATEGRRRLDDVLSGLRGIRERIGAFRRLSESVGPLPQDPLKLSLESGTGTSGFRMAEWLESRDCFPELADHRRVLFTFSLARPGREEERLVRLLNELDEQLSGMPAASPLPHPEFERWRVGEDLTRWMDTSGTSVPLDEAVGRPSADMVLPYPPGIPLILPGERWTEERALFLRQVVDAGGRVRGISSVSPLRVSVLE</sequence>
<dbReference type="InterPro" id="IPR015424">
    <property type="entry name" value="PyrdxlP-dep_Trfase"/>
</dbReference>
<dbReference type="InterPro" id="IPR052357">
    <property type="entry name" value="Orn_Lys_Arg_decarboxylase-I"/>
</dbReference>
<name>A0A2T0L9X3_9BACL</name>
<comment type="cofactor">
    <cofactor evidence="1">
        <name>pyridoxal 5'-phosphate</name>
        <dbReference type="ChEBI" id="CHEBI:597326"/>
    </cofactor>
</comment>
<evidence type="ECO:0000313" key="8">
    <source>
        <dbReference type="EMBL" id="PRX38543.1"/>
    </source>
</evidence>
<dbReference type="Pfam" id="PF03711">
    <property type="entry name" value="OKR_DC_1_C"/>
    <property type="match status" value="1"/>
</dbReference>
<dbReference type="Gene3D" id="3.40.640.10">
    <property type="entry name" value="Type I PLP-dependent aspartate aminotransferase-like (Major domain)"/>
    <property type="match status" value="1"/>
</dbReference>
<keyword evidence="5" id="KW-0456">Lyase</keyword>
<evidence type="ECO:0000256" key="3">
    <source>
        <dbReference type="ARBA" id="ARBA00022793"/>
    </source>
</evidence>
<keyword evidence="9" id="KW-1185">Reference proteome</keyword>
<evidence type="ECO:0000256" key="5">
    <source>
        <dbReference type="ARBA" id="ARBA00023239"/>
    </source>
</evidence>
<dbReference type="InterPro" id="IPR036633">
    <property type="entry name" value="Prn/Lys/Arg_de-COase_C_sf"/>
</dbReference>
<evidence type="ECO:0000313" key="9">
    <source>
        <dbReference type="Proteomes" id="UP000237797"/>
    </source>
</evidence>
<dbReference type="PANTHER" id="PTHR43277:SF3">
    <property type="entry name" value="DECARBOXYLASE, PUTATIVE-RELATED"/>
    <property type="match status" value="1"/>
</dbReference>
<dbReference type="EMBL" id="PVNE01000050">
    <property type="protein sequence ID" value="PRX38543.1"/>
    <property type="molecule type" value="Genomic_DNA"/>
</dbReference>
<keyword evidence="3" id="KW-0210">Decarboxylase</keyword>
<dbReference type="RefSeq" id="WP_106346777.1">
    <property type="nucleotide sequence ID" value="NZ_PVNE01000050.1"/>
</dbReference>
<dbReference type="InterPro" id="IPR015421">
    <property type="entry name" value="PyrdxlP-dep_Trfase_major"/>
</dbReference>
<reference evidence="8 9" key="1">
    <citation type="submission" date="2018-03" db="EMBL/GenBank/DDBJ databases">
        <title>Genomic Encyclopedia of Archaeal and Bacterial Type Strains, Phase II (KMG-II): from individual species to whole genera.</title>
        <authorList>
            <person name="Goeker M."/>
        </authorList>
    </citation>
    <scope>NUCLEOTIDE SEQUENCE [LARGE SCALE GENOMIC DNA]</scope>
    <source>
        <strain evidence="8 9">DSM 44946</strain>
    </source>
</reference>
<evidence type="ECO:0000259" key="6">
    <source>
        <dbReference type="Pfam" id="PF01276"/>
    </source>
</evidence>
<dbReference type="SUPFAM" id="SSF55904">
    <property type="entry name" value="Ornithine decarboxylase C-terminal domain"/>
    <property type="match status" value="1"/>
</dbReference>
<gene>
    <name evidence="8" type="ORF">CLV97_1508</name>
</gene>
<evidence type="ECO:0000256" key="4">
    <source>
        <dbReference type="ARBA" id="ARBA00022898"/>
    </source>
</evidence>
<keyword evidence="4" id="KW-0663">Pyridoxal phosphate</keyword>
<evidence type="ECO:0000259" key="7">
    <source>
        <dbReference type="Pfam" id="PF03711"/>
    </source>
</evidence>
<dbReference type="InterPro" id="IPR008286">
    <property type="entry name" value="Prn/Lys/Arg_de-COase_C"/>
</dbReference>
<dbReference type="OrthoDB" id="9815233at2"/>
<accession>A0A2T0L9X3</accession>
<dbReference type="CDD" id="cd00615">
    <property type="entry name" value="Orn_deC_like"/>
    <property type="match status" value="1"/>
</dbReference>
<feature type="domain" description="Orn/Lys/Arg decarboxylase C-terminal" evidence="7">
    <location>
        <begin position="406"/>
        <end position="449"/>
    </location>
</feature>
<protein>
    <submittedName>
        <fullName evidence="8">Arginine/lysine/ornithine decarboxylase</fullName>
    </submittedName>
</protein>
<organism evidence="8 9">
    <name type="scientific">Planifilum fimeticola</name>
    <dbReference type="NCBI Taxonomy" id="201975"/>
    <lineage>
        <taxon>Bacteria</taxon>
        <taxon>Bacillati</taxon>
        <taxon>Bacillota</taxon>
        <taxon>Bacilli</taxon>
        <taxon>Bacillales</taxon>
        <taxon>Thermoactinomycetaceae</taxon>
        <taxon>Planifilum</taxon>
    </lineage>
</organism>
<dbReference type="Proteomes" id="UP000237797">
    <property type="component" value="Unassembled WGS sequence"/>
</dbReference>
<dbReference type="AlphaFoldDB" id="A0A2T0L9X3"/>
<comment type="caution">
    <text evidence="8">The sequence shown here is derived from an EMBL/GenBank/DDBJ whole genome shotgun (WGS) entry which is preliminary data.</text>
</comment>
<feature type="domain" description="Orn/Lys/Arg decarboxylases family 1 pyridoxal-P attachment site" evidence="6">
    <location>
        <begin position="10"/>
        <end position="300"/>
    </location>
</feature>
<dbReference type="Pfam" id="PF01276">
    <property type="entry name" value="OKR_DC_1"/>
    <property type="match status" value="1"/>
</dbReference>
<evidence type="ECO:0000256" key="2">
    <source>
        <dbReference type="ARBA" id="ARBA00010671"/>
    </source>
</evidence>
<comment type="similarity">
    <text evidence="2">Belongs to the Orn/Lys/Arg decarboxylase class-I family.</text>
</comment>
<dbReference type="Gene3D" id="3.90.105.10">
    <property type="entry name" value="Molybdopterin biosynthesis moea protein, domain 2"/>
    <property type="match status" value="1"/>
</dbReference>
<dbReference type="SUPFAM" id="SSF53383">
    <property type="entry name" value="PLP-dependent transferases"/>
    <property type="match status" value="1"/>
</dbReference>
<dbReference type="GO" id="GO:0016831">
    <property type="term" value="F:carboxy-lyase activity"/>
    <property type="evidence" value="ECO:0007669"/>
    <property type="project" value="UniProtKB-KW"/>
</dbReference>
<dbReference type="PANTHER" id="PTHR43277">
    <property type="entry name" value="ARGININE DECARBOXYLASE"/>
    <property type="match status" value="1"/>
</dbReference>
<dbReference type="InterPro" id="IPR000310">
    <property type="entry name" value="Orn/Lys/Arg_deCO2ase_major_dom"/>
</dbReference>
<proteinExistence type="inferred from homology"/>
<evidence type="ECO:0000256" key="1">
    <source>
        <dbReference type="ARBA" id="ARBA00001933"/>
    </source>
</evidence>